<organism evidence="1 2">
    <name type="scientific">Planktothrix paucivesiculata PCC 9631</name>
    <dbReference type="NCBI Taxonomy" id="671071"/>
    <lineage>
        <taxon>Bacteria</taxon>
        <taxon>Bacillati</taxon>
        <taxon>Cyanobacteriota</taxon>
        <taxon>Cyanophyceae</taxon>
        <taxon>Oscillatoriophycideae</taxon>
        <taxon>Oscillatoriales</taxon>
        <taxon>Microcoleaceae</taxon>
        <taxon>Planktothrix</taxon>
    </lineage>
</organism>
<comment type="caution">
    <text evidence="1">The sequence shown here is derived from an EMBL/GenBank/DDBJ whole genome shotgun (WGS) entry which is preliminary data.</text>
</comment>
<dbReference type="AlphaFoldDB" id="A0A7Z9BW43"/>
<dbReference type="GO" id="GO:0032259">
    <property type="term" value="P:methylation"/>
    <property type="evidence" value="ECO:0007669"/>
    <property type="project" value="UniProtKB-KW"/>
</dbReference>
<evidence type="ECO:0000313" key="1">
    <source>
        <dbReference type="EMBL" id="VXD22547.1"/>
    </source>
</evidence>
<dbReference type="RefSeq" id="WP_197046355.1">
    <property type="nucleotide sequence ID" value="NZ_LR735015.1"/>
</dbReference>
<accession>A0A7Z9BW43</accession>
<protein>
    <submittedName>
        <fullName evidence="1">Cytosine-specific methyltransferase</fullName>
        <ecNumber evidence="1">2.1.1.37</ecNumber>
    </submittedName>
</protein>
<reference evidence="1" key="1">
    <citation type="submission" date="2019-10" db="EMBL/GenBank/DDBJ databases">
        <authorList>
            <consortium name="Genoscope - CEA"/>
            <person name="William W."/>
        </authorList>
    </citation>
    <scope>NUCLEOTIDE SEQUENCE [LARGE SCALE GENOMIC DNA]</scope>
    <source>
        <strain evidence="1">BBR_PRJEB10994</strain>
    </source>
</reference>
<keyword evidence="2" id="KW-1185">Reference proteome</keyword>
<dbReference type="GO" id="GO:0003886">
    <property type="term" value="F:DNA (cytosine-5-)-methyltransferase activity"/>
    <property type="evidence" value="ECO:0007669"/>
    <property type="project" value="UniProtKB-EC"/>
</dbReference>
<dbReference type="Proteomes" id="UP000182190">
    <property type="component" value="Unassembled WGS sequence"/>
</dbReference>
<proteinExistence type="predicted"/>
<sequence length="369" mass="42509">MNINYKEKLLEIYNNAISTIDIENEITEQDKNYILEIGSKCKSQKGVYTVLVTLLIYKILNPQQDIRYHQSNMPSGFSGRGIDTQYITPTLKQLGLPAMAESGWLTRSLEQPYPYTLNYEGKINDKNVKKAFLSIIDYVQNNPEKAEICLRLLMNKVIEVAKANQINIVKLSNPDKIDIKTLINCLDQHFNFDYETRGGSKLPVIAFYAIYSCLVTEIERYKSCTLKILASHTASDRTSQSAGDIELFDEAGNLFEAIEIKHGKEIDLQIIHIAKEKIIKYNPQRYFIFASKDIKESESNLIEIEIKKTAEAHGCQIILNGIIPTLKYYLRLIMSLEKFIDEYSKLIELDQEIQTIHKTKWNEILSRFN</sequence>
<gene>
    <name evidence="1" type="ORF">PL9631_660102</name>
</gene>
<evidence type="ECO:0000313" key="2">
    <source>
        <dbReference type="Proteomes" id="UP000182190"/>
    </source>
</evidence>
<keyword evidence="1" id="KW-0489">Methyltransferase</keyword>
<dbReference type="EMBL" id="CZCS02000208">
    <property type="protein sequence ID" value="VXD22547.1"/>
    <property type="molecule type" value="Genomic_DNA"/>
</dbReference>
<dbReference type="EC" id="2.1.1.37" evidence="1"/>
<keyword evidence="1" id="KW-0808">Transferase</keyword>
<name>A0A7Z9BW43_9CYAN</name>